<dbReference type="RefSeq" id="WP_011714534.1">
    <property type="nucleotide sequence ID" value="NC_008576.1"/>
</dbReference>
<dbReference type="STRING" id="156889.Mmc1_2979"/>
<dbReference type="InterPro" id="IPR003018">
    <property type="entry name" value="GAF"/>
</dbReference>
<feature type="transmembrane region" description="Helical" evidence="2">
    <location>
        <begin position="112"/>
        <end position="133"/>
    </location>
</feature>
<dbReference type="eggNOG" id="COG2203">
    <property type="taxonomic scope" value="Bacteria"/>
</dbReference>
<dbReference type="Gene3D" id="3.30.450.40">
    <property type="match status" value="1"/>
</dbReference>
<feature type="domain" description="GAF" evidence="3">
    <location>
        <begin position="201"/>
        <end position="330"/>
    </location>
</feature>
<protein>
    <recommendedName>
        <fullName evidence="3">GAF domain-containing protein</fullName>
    </recommendedName>
</protein>
<keyword evidence="2" id="KW-0812">Transmembrane</keyword>
<dbReference type="KEGG" id="mgm:Mmc1_2979"/>
<gene>
    <name evidence="4" type="ordered locus">Mmc1_2979</name>
</gene>
<dbReference type="InterPro" id="IPR029016">
    <property type="entry name" value="GAF-like_dom_sf"/>
</dbReference>
<feature type="transmembrane region" description="Helical" evidence="2">
    <location>
        <begin position="70"/>
        <end position="92"/>
    </location>
</feature>
<proteinExistence type="predicted"/>
<dbReference type="Proteomes" id="UP000002586">
    <property type="component" value="Chromosome"/>
</dbReference>
<accession>A0LBX7</accession>
<sequence>MTQAQQPHKQSEPNDQASRADAITAIAGGRTLGGVQRSALIEIALFFALVFSIDFGLFDGSRFAQVAPHPYWFIVIVISVQYGTTEGLLAAISATVALRSWNIPQPTFNQEVFDYLLLLMRQPMMWLMAAVLMGELRTRQKRFQLELRDALLETREREQRITEAYNRVNRTKEMLETRAAGQMRTVVSSIQAAKAVEQQEPALVMNGAADIVAQVLNPKKFSLFALDKGGLKMRISRGWDGDERFKTSLPESSALYQRVVGQHEFLSVVKSDQRDALDGEGMLVGPLLSKETGTVSGVMKLEELGFMDLNVSTVENFKALCEWIGTSLDNANRYQNAKSDSVLNHEHQLFSFGFFPKQVQLFTSLARRLKFEVCLVIIRLENADDLNLEERRKVPPVLSEALRTVMRNTDMAFDYERPGYDFALLLPATPVKNLHFVLKKLDEAIETLIRPTAPRAKFSIQTQILHQEEAPPEHAPSPSMLDGTPPVATAGHVAGPQGLPLATESSPP</sequence>
<reference evidence="5" key="1">
    <citation type="journal article" date="2009" name="Appl. Environ. Microbiol.">
        <title>Complete genome sequence of the chemolithoautotrophic marine magnetotactic coccus strain MC-1.</title>
        <authorList>
            <person name="Schubbe S."/>
            <person name="Williams T.J."/>
            <person name="Xie G."/>
            <person name="Kiss H.E."/>
            <person name="Brettin T.S."/>
            <person name="Martinez D."/>
            <person name="Ross C.A."/>
            <person name="Schuler D."/>
            <person name="Cox B.L."/>
            <person name="Nealson K.H."/>
            <person name="Bazylinski D.A."/>
        </authorList>
    </citation>
    <scope>NUCLEOTIDE SEQUENCE [LARGE SCALE GENOMIC DNA]</scope>
    <source>
        <strain evidence="5">ATCC BAA-1437 / JCM 17883 / MC-1</strain>
    </source>
</reference>
<dbReference type="OrthoDB" id="7466307at2"/>
<evidence type="ECO:0000256" key="1">
    <source>
        <dbReference type="SAM" id="MobiDB-lite"/>
    </source>
</evidence>
<evidence type="ECO:0000313" key="5">
    <source>
        <dbReference type="Proteomes" id="UP000002586"/>
    </source>
</evidence>
<evidence type="ECO:0000256" key="2">
    <source>
        <dbReference type="SAM" id="Phobius"/>
    </source>
</evidence>
<keyword evidence="2" id="KW-0472">Membrane</keyword>
<reference evidence="4 5" key="2">
    <citation type="journal article" date="2012" name="Int. J. Syst. Evol. Microbiol.">
        <title>Magnetococcus marinus gen. nov., sp. nov., a marine, magnetotactic bacterium that represents a novel lineage (Magnetococcaceae fam. nov.; Magnetococcales ord. nov.) at the base of the Alphaproteobacteria.</title>
        <authorList>
            <person name="Bazylinski D.A."/>
            <person name="Williams T.J."/>
            <person name="Lefevre C.T."/>
            <person name="Berg R.J."/>
            <person name="Zhang C.L."/>
            <person name="Bowser S.S."/>
            <person name="Dean A.J."/>
            <person name="Beveridge T.J."/>
        </authorList>
    </citation>
    <scope>NUCLEOTIDE SEQUENCE [LARGE SCALE GENOMIC DNA]</scope>
    <source>
        <strain evidence="5">ATCC BAA-1437 / JCM 17883 / MC-1</strain>
    </source>
</reference>
<feature type="transmembrane region" description="Helical" evidence="2">
    <location>
        <begin position="39"/>
        <end position="58"/>
    </location>
</feature>
<keyword evidence="2" id="KW-1133">Transmembrane helix</keyword>
<feature type="region of interest" description="Disordered" evidence="1">
    <location>
        <begin position="467"/>
        <end position="508"/>
    </location>
</feature>
<evidence type="ECO:0000313" key="4">
    <source>
        <dbReference type="EMBL" id="ABK45470.1"/>
    </source>
</evidence>
<dbReference type="EMBL" id="CP000471">
    <property type="protein sequence ID" value="ABK45470.1"/>
    <property type="molecule type" value="Genomic_DNA"/>
</dbReference>
<dbReference type="SUPFAM" id="SSF55781">
    <property type="entry name" value="GAF domain-like"/>
    <property type="match status" value="1"/>
</dbReference>
<dbReference type="Pfam" id="PF13492">
    <property type="entry name" value="GAF_3"/>
    <property type="match status" value="1"/>
</dbReference>
<name>A0LBX7_MAGMM</name>
<evidence type="ECO:0000259" key="3">
    <source>
        <dbReference type="Pfam" id="PF13492"/>
    </source>
</evidence>
<organism evidence="4 5">
    <name type="scientific">Magnetococcus marinus (strain ATCC BAA-1437 / JCM 17883 / MC-1)</name>
    <dbReference type="NCBI Taxonomy" id="156889"/>
    <lineage>
        <taxon>Bacteria</taxon>
        <taxon>Pseudomonadati</taxon>
        <taxon>Pseudomonadota</taxon>
        <taxon>Magnetococcia</taxon>
        <taxon>Magnetococcales</taxon>
        <taxon>Magnetococcaceae</taxon>
        <taxon>Magnetococcus</taxon>
    </lineage>
</organism>
<dbReference type="HOGENOM" id="CLU_582319_0_0_5"/>
<dbReference type="AlphaFoldDB" id="A0LBX7"/>
<keyword evidence="5" id="KW-1185">Reference proteome</keyword>